<organism evidence="2 3">
    <name type="scientific">Portunus trituberculatus</name>
    <name type="common">Swimming crab</name>
    <name type="synonym">Neptunus trituberculatus</name>
    <dbReference type="NCBI Taxonomy" id="210409"/>
    <lineage>
        <taxon>Eukaryota</taxon>
        <taxon>Metazoa</taxon>
        <taxon>Ecdysozoa</taxon>
        <taxon>Arthropoda</taxon>
        <taxon>Crustacea</taxon>
        <taxon>Multicrustacea</taxon>
        <taxon>Malacostraca</taxon>
        <taxon>Eumalacostraca</taxon>
        <taxon>Eucarida</taxon>
        <taxon>Decapoda</taxon>
        <taxon>Pleocyemata</taxon>
        <taxon>Brachyura</taxon>
        <taxon>Eubrachyura</taxon>
        <taxon>Portunoidea</taxon>
        <taxon>Portunidae</taxon>
        <taxon>Portuninae</taxon>
        <taxon>Portunus</taxon>
    </lineage>
</organism>
<evidence type="ECO:0000313" key="3">
    <source>
        <dbReference type="Proteomes" id="UP000324222"/>
    </source>
</evidence>
<reference evidence="2 3" key="1">
    <citation type="submission" date="2019-05" db="EMBL/GenBank/DDBJ databases">
        <title>Another draft genome of Portunus trituberculatus and its Hox gene families provides insights of decapod evolution.</title>
        <authorList>
            <person name="Jeong J.-H."/>
            <person name="Song I."/>
            <person name="Kim S."/>
            <person name="Choi T."/>
            <person name="Kim D."/>
            <person name="Ryu S."/>
            <person name="Kim W."/>
        </authorList>
    </citation>
    <scope>NUCLEOTIDE SEQUENCE [LARGE SCALE GENOMIC DNA]</scope>
    <source>
        <tissue evidence="2">Muscle</tissue>
    </source>
</reference>
<keyword evidence="2" id="KW-0489">Methyltransferase</keyword>
<protein>
    <submittedName>
        <fullName evidence="2">Methyltransferase-like protein 7B</fullName>
    </submittedName>
</protein>
<dbReference type="Proteomes" id="UP000324222">
    <property type="component" value="Unassembled WGS sequence"/>
</dbReference>
<feature type="domain" description="Methyltransferase type 11" evidence="1">
    <location>
        <begin position="105"/>
        <end position="202"/>
    </location>
</feature>
<sequence>MEYWKRIPDQEAVREGAMLAYAALRRHVQERPKETCVGLTLAAAGIFFWKYGSDIRHRYFAWVNNRFNDLKHKEYEDFKRKVFSCLMDLTSHDPKLKEEKTLRILEIGAGVGANFDFYPNNTRLIVADPNPYFEKYFYENKAKFPNIKIETIIVAKGEEIDMVKSNSVDVVVTTLVLCSVTDIPKVISQIKRVLVPGGKYIFVEHVKDWNRKDHRLRRFVQSLLTVTGFWPFFFDGCHLNRNPLPDIDAVGFSNVSSKQDYAPMPAWWMMVAQPHMRGVATK</sequence>
<gene>
    <name evidence="2" type="primary">Mettl7b</name>
    <name evidence="2" type="ORF">E2C01_016385</name>
</gene>
<dbReference type="PANTHER" id="PTHR45036">
    <property type="entry name" value="METHYLTRANSFERASE LIKE 7B"/>
    <property type="match status" value="1"/>
</dbReference>
<name>A0A5B7DNW6_PORTR</name>
<dbReference type="InterPro" id="IPR013216">
    <property type="entry name" value="Methyltransf_11"/>
</dbReference>
<dbReference type="PANTHER" id="PTHR45036:SF1">
    <property type="entry name" value="METHYLTRANSFERASE LIKE 7A"/>
    <property type="match status" value="1"/>
</dbReference>
<accession>A0A5B7DNW6</accession>
<dbReference type="OrthoDB" id="416496at2759"/>
<keyword evidence="2" id="KW-0808">Transferase</keyword>
<dbReference type="SUPFAM" id="SSF53335">
    <property type="entry name" value="S-adenosyl-L-methionine-dependent methyltransferases"/>
    <property type="match status" value="1"/>
</dbReference>
<dbReference type="GO" id="GO:0032259">
    <property type="term" value="P:methylation"/>
    <property type="evidence" value="ECO:0007669"/>
    <property type="project" value="UniProtKB-KW"/>
</dbReference>
<dbReference type="GO" id="GO:0008757">
    <property type="term" value="F:S-adenosylmethionine-dependent methyltransferase activity"/>
    <property type="evidence" value="ECO:0007669"/>
    <property type="project" value="InterPro"/>
</dbReference>
<keyword evidence="3" id="KW-1185">Reference proteome</keyword>
<evidence type="ECO:0000313" key="2">
    <source>
        <dbReference type="EMBL" id="MPC23341.1"/>
    </source>
</evidence>
<evidence type="ECO:0000259" key="1">
    <source>
        <dbReference type="Pfam" id="PF08241"/>
    </source>
</evidence>
<dbReference type="InterPro" id="IPR052356">
    <property type="entry name" value="Thiol_S-MT"/>
</dbReference>
<dbReference type="CDD" id="cd02440">
    <property type="entry name" value="AdoMet_MTases"/>
    <property type="match status" value="1"/>
</dbReference>
<dbReference type="AlphaFoldDB" id="A0A5B7DNW6"/>
<proteinExistence type="predicted"/>
<dbReference type="EMBL" id="VSRR010001193">
    <property type="protein sequence ID" value="MPC23341.1"/>
    <property type="molecule type" value="Genomic_DNA"/>
</dbReference>
<comment type="caution">
    <text evidence="2">The sequence shown here is derived from an EMBL/GenBank/DDBJ whole genome shotgun (WGS) entry which is preliminary data.</text>
</comment>
<dbReference type="InterPro" id="IPR029063">
    <property type="entry name" value="SAM-dependent_MTases_sf"/>
</dbReference>
<dbReference type="Pfam" id="PF08241">
    <property type="entry name" value="Methyltransf_11"/>
    <property type="match status" value="1"/>
</dbReference>
<dbReference type="Gene3D" id="3.40.50.150">
    <property type="entry name" value="Vaccinia Virus protein VP39"/>
    <property type="match status" value="1"/>
</dbReference>